<protein>
    <submittedName>
        <fullName evidence="3">VWA-like domain-containing protein</fullName>
    </submittedName>
</protein>
<dbReference type="PANTHER" id="PTHR38730:SF1">
    <property type="entry name" value="SLL7028 PROTEIN"/>
    <property type="match status" value="1"/>
</dbReference>
<dbReference type="Pfam" id="PF13203">
    <property type="entry name" value="DUF2201_N"/>
    <property type="match status" value="1"/>
</dbReference>
<dbReference type="Pfam" id="PF09967">
    <property type="entry name" value="DUF2201"/>
    <property type="match status" value="1"/>
</dbReference>
<dbReference type="RefSeq" id="WP_344705136.1">
    <property type="nucleotide sequence ID" value="NZ_BAAAZT010000077.1"/>
</dbReference>
<dbReference type="Proteomes" id="UP001500133">
    <property type="component" value="Unassembled WGS sequence"/>
</dbReference>
<comment type="caution">
    <text evidence="3">The sequence shown here is derived from an EMBL/GenBank/DDBJ whole genome shotgun (WGS) entry which is preliminary data.</text>
</comment>
<dbReference type="PANTHER" id="PTHR38730">
    <property type="entry name" value="SLL7028 PROTEIN"/>
    <property type="match status" value="1"/>
</dbReference>
<dbReference type="InterPro" id="IPR018698">
    <property type="entry name" value="VWA-like_dom"/>
</dbReference>
<sequence length="399" mass="44266">MAKRAPNADEQQLKCRVQQTCEKDRAWLMTRQPFTARLMMQLNLIAVVDDRLPTAGTDGEAVFVNAAFMAARSDADRRFVLAHEVWHCALGHHRRELGREAERWNHACDYEINALLSSLLGHCPDDALYHAGFAGQSAEQIYARLSTGSRPLRGQTLDVHDVGGLLGNEGEVNDPDFTPRPVSADNARRWQQRLVATAQQVERQDGKGSLPAHIRTLVEGLRRPEVPWQQVLAAFIQNTLGGNRRWLPPSRRHVYQGLYLPSLRSQTLSLAVALDTSGSCQRDLPHFLSELAGILGACDRVQLDVLEFDTRVARRTTLDESELYRLNQWECHGGGGSDIRPVFTALEATPPDVLVAFTDGHIDVPQNAPGYPVLWCLTQTGQKPTAWGGMVGLAESCVD</sequence>
<dbReference type="InterPro" id="IPR025154">
    <property type="entry name" value="Put_metallopeptidase_dom"/>
</dbReference>
<keyword evidence="4" id="KW-1185">Reference proteome</keyword>
<proteinExistence type="predicted"/>
<accession>A0ABP7M0E5</accession>
<gene>
    <name evidence="3" type="ORF">GCM10022228_23490</name>
</gene>
<dbReference type="EMBL" id="BAAAZT010000077">
    <property type="protein sequence ID" value="GAA3911391.1"/>
    <property type="molecule type" value="Genomic_DNA"/>
</dbReference>
<evidence type="ECO:0000259" key="2">
    <source>
        <dbReference type="Pfam" id="PF13203"/>
    </source>
</evidence>
<name>A0ABP7M0E5_9GAMM</name>
<evidence type="ECO:0000313" key="3">
    <source>
        <dbReference type="EMBL" id="GAA3911391.1"/>
    </source>
</evidence>
<feature type="domain" description="VWA-like" evidence="1">
    <location>
        <begin position="270"/>
        <end position="392"/>
    </location>
</feature>
<evidence type="ECO:0000313" key="4">
    <source>
        <dbReference type="Proteomes" id="UP001500133"/>
    </source>
</evidence>
<reference evidence="4" key="1">
    <citation type="journal article" date="2019" name="Int. J. Syst. Evol. Microbiol.">
        <title>The Global Catalogue of Microorganisms (GCM) 10K type strain sequencing project: providing services to taxonomists for standard genome sequencing and annotation.</title>
        <authorList>
            <consortium name="The Broad Institute Genomics Platform"/>
            <consortium name="The Broad Institute Genome Sequencing Center for Infectious Disease"/>
            <person name="Wu L."/>
            <person name="Ma J."/>
        </authorList>
    </citation>
    <scope>NUCLEOTIDE SEQUENCE [LARGE SCALE GENOMIC DNA]</scope>
    <source>
        <strain evidence="4">JCM 16914</strain>
    </source>
</reference>
<evidence type="ECO:0000259" key="1">
    <source>
        <dbReference type="Pfam" id="PF09967"/>
    </source>
</evidence>
<feature type="domain" description="Putative metallopeptidase" evidence="2">
    <location>
        <begin position="22"/>
        <end position="264"/>
    </location>
</feature>
<organism evidence="3 4">
    <name type="scientific">Halomonas cibimaris</name>
    <dbReference type="NCBI Taxonomy" id="657012"/>
    <lineage>
        <taxon>Bacteria</taxon>
        <taxon>Pseudomonadati</taxon>
        <taxon>Pseudomonadota</taxon>
        <taxon>Gammaproteobacteria</taxon>
        <taxon>Oceanospirillales</taxon>
        <taxon>Halomonadaceae</taxon>
        <taxon>Halomonas</taxon>
    </lineage>
</organism>